<name>A0A1H3E1N8_ALLWA</name>
<dbReference type="AlphaFoldDB" id="A0A1H3E1N8"/>
<protein>
    <recommendedName>
        <fullName evidence="1">Glycosyltransferase 61 catalytic domain-containing protein</fullName>
    </recommendedName>
</protein>
<dbReference type="Proteomes" id="UP000198672">
    <property type="component" value="Unassembled WGS sequence"/>
</dbReference>
<evidence type="ECO:0000259" key="1">
    <source>
        <dbReference type="Pfam" id="PF04577"/>
    </source>
</evidence>
<accession>A0A1H3E1N8</accession>
<evidence type="ECO:0000313" key="2">
    <source>
        <dbReference type="EMBL" id="SDX72595.1"/>
    </source>
</evidence>
<proteinExistence type="predicted"/>
<gene>
    <name evidence="2" type="ORF">SAMN05421644_1119</name>
</gene>
<dbReference type="STRING" id="61595.SAMN05421644_1119"/>
<dbReference type="EMBL" id="FNOW01000011">
    <property type="protein sequence ID" value="SDX72595.1"/>
    <property type="molecule type" value="Genomic_DNA"/>
</dbReference>
<sequence length="354" mass="39828">MLDFSRNYSFASIEDYRLSLESGYLLDRFNGFIPYIRYIPTYVGPDPAFIGEIRKQPQVFMVEDQSTILPALIQFDGQNFLIQPLGSFSSKLFDDRVDLVLVGNLQNAEKKVDLSDKIIVPLVSKGFNIYGHFLIDLMPRLKMYSAINNVSKFVGFIAENAPDWSIEMASACIRSLNGELEFMKKDVAYLCNVYVPMPSRYHDYLAPCSVFGGDLLTQRNFITPSRKVYISRSRWKNKSRDLMNREEVEKVFADGGFDIVSPEDLSFQDQLKVFASAKILAGEAGSGLHNVVFSNAFLTINVNSSRQSHFIQAGLSRYTSSSSIYLYGESQDQGWNSPFTVDLDCAGELVGGLP</sequence>
<evidence type="ECO:0000313" key="3">
    <source>
        <dbReference type="Proteomes" id="UP000198672"/>
    </source>
</evidence>
<feature type="domain" description="Glycosyltransferase 61 catalytic" evidence="1">
    <location>
        <begin position="130"/>
        <end position="295"/>
    </location>
</feature>
<dbReference type="Pfam" id="PF04577">
    <property type="entry name" value="Glyco_transf_61"/>
    <property type="match status" value="1"/>
</dbReference>
<reference evidence="3" key="1">
    <citation type="submission" date="2016-10" db="EMBL/GenBank/DDBJ databases">
        <authorList>
            <person name="Varghese N."/>
            <person name="Submissions S."/>
        </authorList>
    </citation>
    <scope>NUCLEOTIDE SEQUENCE [LARGE SCALE GENOMIC DNA]</scope>
    <source>
        <strain evidence="3">DSM 173</strain>
    </source>
</reference>
<organism evidence="2 3">
    <name type="scientific">Allochromatium warmingii</name>
    <name type="common">Chromatium warmingii</name>
    <dbReference type="NCBI Taxonomy" id="61595"/>
    <lineage>
        <taxon>Bacteria</taxon>
        <taxon>Pseudomonadati</taxon>
        <taxon>Pseudomonadota</taxon>
        <taxon>Gammaproteobacteria</taxon>
        <taxon>Chromatiales</taxon>
        <taxon>Chromatiaceae</taxon>
        <taxon>Allochromatium</taxon>
    </lineage>
</organism>
<keyword evidence="3" id="KW-1185">Reference proteome</keyword>
<dbReference type="GO" id="GO:0016757">
    <property type="term" value="F:glycosyltransferase activity"/>
    <property type="evidence" value="ECO:0007669"/>
    <property type="project" value="InterPro"/>
</dbReference>
<dbReference type="RefSeq" id="WP_091332725.1">
    <property type="nucleotide sequence ID" value="NZ_FNOW01000011.1"/>
</dbReference>
<dbReference type="InterPro" id="IPR049625">
    <property type="entry name" value="Glyco_transf_61_cat"/>
</dbReference>
<dbReference type="OrthoDB" id="6399152at2"/>